<dbReference type="InParanoid" id="A0A165CCF8"/>
<reference evidence="2 3" key="1">
    <citation type="journal article" date="2016" name="Mol. Biol. Evol.">
        <title>Comparative Genomics of Early-Diverging Mushroom-Forming Fungi Provides Insights into the Origins of Lignocellulose Decay Capabilities.</title>
        <authorList>
            <person name="Nagy L.G."/>
            <person name="Riley R."/>
            <person name="Tritt A."/>
            <person name="Adam C."/>
            <person name="Daum C."/>
            <person name="Floudas D."/>
            <person name="Sun H."/>
            <person name="Yadav J.S."/>
            <person name="Pangilinan J."/>
            <person name="Larsson K.H."/>
            <person name="Matsuura K."/>
            <person name="Barry K."/>
            <person name="Labutti K."/>
            <person name="Kuo R."/>
            <person name="Ohm R.A."/>
            <person name="Bhattacharya S.S."/>
            <person name="Shirouzu T."/>
            <person name="Yoshinaga Y."/>
            <person name="Martin F.M."/>
            <person name="Grigoriev I.V."/>
            <person name="Hibbett D.S."/>
        </authorList>
    </citation>
    <scope>NUCLEOTIDE SEQUENCE [LARGE SCALE GENOMIC DNA]</scope>
    <source>
        <strain evidence="2 3">93-53</strain>
    </source>
</reference>
<feature type="non-terminal residue" evidence="2">
    <location>
        <position position="1"/>
    </location>
</feature>
<dbReference type="STRING" id="1314785.A0A165CCF8"/>
<feature type="non-terminal residue" evidence="2">
    <location>
        <position position="110"/>
    </location>
</feature>
<keyword evidence="1" id="KW-0732">Signal</keyword>
<evidence type="ECO:0008006" key="4">
    <source>
        <dbReference type="Google" id="ProtNLM"/>
    </source>
</evidence>
<evidence type="ECO:0000313" key="2">
    <source>
        <dbReference type="EMBL" id="KZT02559.1"/>
    </source>
</evidence>
<organism evidence="2 3">
    <name type="scientific">Laetiporus sulphureus 93-53</name>
    <dbReference type="NCBI Taxonomy" id="1314785"/>
    <lineage>
        <taxon>Eukaryota</taxon>
        <taxon>Fungi</taxon>
        <taxon>Dikarya</taxon>
        <taxon>Basidiomycota</taxon>
        <taxon>Agaricomycotina</taxon>
        <taxon>Agaricomycetes</taxon>
        <taxon>Polyporales</taxon>
        <taxon>Laetiporus</taxon>
    </lineage>
</organism>
<dbReference type="EMBL" id="KV427651">
    <property type="protein sequence ID" value="KZT02559.1"/>
    <property type="molecule type" value="Genomic_DNA"/>
</dbReference>
<dbReference type="RefSeq" id="XP_040760299.1">
    <property type="nucleotide sequence ID" value="XM_040903255.1"/>
</dbReference>
<dbReference type="GeneID" id="63820286"/>
<accession>A0A165CCF8</accession>
<dbReference type="SUPFAM" id="SSF53098">
    <property type="entry name" value="Ribonuclease H-like"/>
    <property type="match status" value="1"/>
</dbReference>
<evidence type="ECO:0000313" key="3">
    <source>
        <dbReference type="Proteomes" id="UP000076871"/>
    </source>
</evidence>
<dbReference type="InterPro" id="IPR012337">
    <property type="entry name" value="RNaseH-like_sf"/>
</dbReference>
<gene>
    <name evidence="2" type="ORF">LAESUDRAFT_619765</name>
</gene>
<evidence type="ECO:0000256" key="1">
    <source>
        <dbReference type="SAM" id="SignalP"/>
    </source>
</evidence>
<name>A0A165CCF8_9APHY</name>
<proteinExistence type="predicted"/>
<dbReference type="Proteomes" id="UP000076871">
    <property type="component" value="Unassembled WGS sequence"/>
</dbReference>
<keyword evidence="3" id="KW-1185">Reference proteome</keyword>
<dbReference type="OrthoDB" id="3249498at2759"/>
<feature type="signal peptide" evidence="1">
    <location>
        <begin position="1"/>
        <end position="16"/>
    </location>
</feature>
<protein>
    <recommendedName>
        <fullName evidence="4">RNase H type-1 domain-containing protein</fullName>
    </recommendedName>
</protein>
<sequence>PFIDIFFLEMLTILSAIHHIAFLHHPPHYVLIWTDSLNSVDALNSLSVQQSLHNAPLKAIAGIVMESGIDIRVHHIPGKQNICADLLSHLLLDDYAAQFPADHVHLFSPP</sequence>
<feature type="chain" id="PRO_5007855983" description="RNase H type-1 domain-containing protein" evidence="1">
    <location>
        <begin position="17"/>
        <end position="110"/>
    </location>
</feature>
<dbReference type="AlphaFoldDB" id="A0A165CCF8"/>